<evidence type="ECO:0000313" key="5">
    <source>
        <dbReference type="Proteomes" id="UP000467201"/>
    </source>
</evidence>
<dbReference type="EMBL" id="AP022605">
    <property type="protein sequence ID" value="BBZ08293.1"/>
    <property type="molecule type" value="Genomic_DNA"/>
</dbReference>
<reference evidence="3 4" key="1">
    <citation type="submission" date="2016-01" db="EMBL/GenBank/DDBJ databases">
        <title>The new phylogeny of the genus Mycobacterium.</title>
        <authorList>
            <person name="Tarcisio F."/>
            <person name="Conor M."/>
            <person name="Antonella G."/>
            <person name="Elisabetta G."/>
            <person name="Giulia F.S."/>
            <person name="Sara T."/>
            <person name="Anna F."/>
            <person name="Clotilde B."/>
            <person name="Roberto B."/>
            <person name="Veronica D.S."/>
            <person name="Fabio R."/>
            <person name="Monica P."/>
            <person name="Olivier J."/>
            <person name="Enrico T."/>
            <person name="Nicola S."/>
        </authorList>
    </citation>
    <scope>NUCLEOTIDE SEQUENCE [LARGE SCALE GENOMIC DNA]</scope>
    <source>
        <strain evidence="3 4">DSM 44339</strain>
    </source>
</reference>
<name>A0A1X1T6Y3_9MYCO</name>
<reference evidence="2" key="3">
    <citation type="submission" date="2020-02" db="EMBL/GenBank/DDBJ databases">
        <authorList>
            <person name="Matsumoto Y."/>
            <person name="Motooka D."/>
            <person name="Nakamura S."/>
        </authorList>
    </citation>
    <scope>NUCLEOTIDE SEQUENCE</scope>
    <source>
        <strain evidence="2">JCM 12405</strain>
    </source>
</reference>
<accession>A0A1X1T6Y3</accession>
<evidence type="ECO:0000313" key="4">
    <source>
        <dbReference type="Proteomes" id="UP000193564"/>
    </source>
</evidence>
<feature type="region of interest" description="Disordered" evidence="1">
    <location>
        <begin position="1"/>
        <end position="21"/>
    </location>
</feature>
<dbReference type="AlphaFoldDB" id="A0A1X1T6Y3"/>
<sequence length="85" mass="9296">MTATSPPVTAPHPRDRSVESWRSRLGAMASRGETDGPRVDEARAALSWWRHRQSIIETGISPERAEELADLITDEAATDAEAVAQ</sequence>
<keyword evidence="4" id="KW-1185">Reference proteome</keyword>
<dbReference type="RefSeq" id="WP_085191339.1">
    <property type="nucleotide sequence ID" value="NZ_AP022605.1"/>
</dbReference>
<dbReference type="EMBL" id="LQOS01000030">
    <property type="protein sequence ID" value="ORV40302.1"/>
    <property type="molecule type" value="Genomic_DNA"/>
</dbReference>
<feature type="compositionally biased region" description="Basic and acidic residues" evidence="1">
    <location>
        <begin position="12"/>
        <end position="21"/>
    </location>
</feature>
<reference evidence="2 5" key="2">
    <citation type="journal article" date="2019" name="Emerg. Microbes Infect.">
        <title>Comprehensive subspecies identification of 175 nontuberculous mycobacteria species based on 7547 genomic profiles.</title>
        <authorList>
            <person name="Matsumoto Y."/>
            <person name="Kinjo T."/>
            <person name="Motooka D."/>
            <person name="Nabeya D."/>
            <person name="Jung N."/>
            <person name="Uechi K."/>
            <person name="Horii T."/>
            <person name="Iida T."/>
            <person name="Fujita J."/>
            <person name="Nakamura S."/>
        </authorList>
    </citation>
    <scope>NUCLEOTIDE SEQUENCE [LARGE SCALE GENOMIC DNA]</scope>
    <source>
        <strain evidence="2 5">JCM 12405</strain>
    </source>
</reference>
<evidence type="ECO:0000313" key="2">
    <source>
        <dbReference type="EMBL" id="BBZ08293.1"/>
    </source>
</evidence>
<proteinExistence type="predicted"/>
<dbReference type="OrthoDB" id="4578732at2"/>
<protein>
    <submittedName>
        <fullName evidence="3">Uncharacterized protein</fullName>
    </submittedName>
</protein>
<dbReference type="KEGG" id="mdr:MDOR_24620"/>
<evidence type="ECO:0000313" key="3">
    <source>
        <dbReference type="EMBL" id="ORV40302.1"/>
    </source>
</evidence>
<organism evidence="3 4">
    <name type="scientific">Mycolicibacterium doricum</name>
    <dbReference type="NCBI Taxonomy" id="126673"/>
    <lineage>
        <taxon>Bacteria</taxon>
        <taxon>Bacillati</taxon>
        <taxon>Actinomycetota</taxon>
        <taxon>Actinomycetes</taxon>
        <taxon>Mycobacteriales</taxon>
        <taxon>Mycobacteriaceae</taxon>
        <taxon>Mycolicibacterium</taxon>
    </lineage>
</organism>
<dbReference type="Proteomes" id="UP000467201">
    <property type="component" value="Chromosome"/>
</dbReference>
<dbReference type="Proteomes" id="UP000193564">
    <property type="component" value="Unassembled WGS sequence"/>
</dbReference>
<evidence type="ECO:0000256" key="1">
    <source>
        <dbReference type="SAM" id="MobiDB-lite"/>
    </source>
</evidence>
<gene>
    <name evidence="3" type="ORF">AWC01_12245</name>
    <name evidence="2" type="ORF">MDOR_24620</name>
</gene>
<dbReference type="STRING" id="126673.AWC01_12245"/>